<keyword evidence="4" id="KW-1185">Reference proteome</keyword>
<keyword evidence="2" id="KW-0812">Transmembrane</keyword>
<evidence type="ECO:0000256" key="1">
    <source>
        <dbReference type="SAM" id="MobiDB-lite"/>
    </source>
</evidence>
<protein>
    <submittedName>
        <fullName evidence="3">Uncharacterized protein</fullName>
    </submittedName>
</protein>
<sequence length="125" mass="13860">MAVVILTREAPPGACTSPNRHTKIAPWRQLIAYLVAIIKILIVVDLPHFGFTISIKFHFLDYPRAASSLLINFGSRPLLHDVEMGLPSSHETRITSSRLVESPDSIQIPRPSLASTGRTSRKPHD</sequence>
<dbReference type="EMBL" id="CAAALY010259393">
    <property type="protein sequence ID" value="VEL38900.1"/>
    <property type="molecule type" value="Genomic_DNA"/>
</dbReference>
<evidence type="ECO:0000256" key="2">
    <source>
        <dbReference type="SAM" id="Phobius"/>
    </source>
</evidence>
<accession>A0A3S5BAT1</accession>
<name>A0A3S5BAT1_9PLAT</name>
<keyword evidence="2" id="KW-1133">Transmembrane helix</keyword>
<dbReference type="AlphaFoldDB" id="A0A3S5BAT1"/>
<evidence type="ECO:0000313" key="4">
    <source>
        <dbReference type="Proteomes" id="UP000784294"/>
    </source>
</evidence>
<organism evidence="3 4">
    <name type="scientific">Protopolystoma xenopodis</name>
    <dbReference type="NCBI Taxonomy" id="117903"/>
    <lineage>
        <taxon>Eukaryota</taxon>
        <taxon>Metazoa</taxon>
        <taxon>Spiralia</taxon>
        <taxon>Lophotrochozoa</taxon>
        <taxon>Platyhelminthes</taxon>
        <taxon>Monogenea</taxon>
        <taxon>Polyopisthocotylea</taxon>
        <taxon>Polystomatidea</taxon>
        <taxon>Polystomatidae</taxon>
        <taxon>Protopolystoma</taxon>
    </lineage>
</organism>
<dbReference type="Proteomes" id="UP000784294">
    <property type="component" value="Unassembled WGS sequence"/>
</dbReference>
<proteinExistence type="predicted"/>
<feature type="transmembrane region" description="Helical" evidence="2">
    <location>
        <begin position="30"/>
        <end position="51"/>
    </location>
</feature>
<reference evidence="3" key="1">
    <citation type="submission" date="2018-11" db="EMBL/GenBank/DDBJ databases">
        <authorList>
            <consortium name="Pathogen Informatics"/>
        </authorList>
    </citation>
    <scope>NUCLEOTIDE SEQUENCE</scope>
</reference>
<keyword evidence="2" id="KW-0472">Membrane</keyword>
<comment type="caution">
    <text evidence="3">The sequence shown here is derived from an EMBL/GenBank/DDBJ whole genome shotgun (WGS) entry which is preliminary data.</text>
</comment>
<feature type="region of interest" description="Disordered" evidence="1">
    <location>
        <begin position="93"/>
        <end position="125"/>
    </location>
</feature>
<gene>
    <name evidence="3" type="ORF">PXEA_LOCUS32340</name>
</gene>
<evidence type="ECO:0000313" key="3">
    <source>
        <dbReference type="EMBL" id="VEL38900.1"/>
    </source>
</evidence>